<feature type="compositionally biased region" description="Basic residues" evidence="1">
    <location>
        <begin position="1"/>
        <end position="15"/>
    </location>
</feature>
<dbReference type="Pfam" id="PF24681">
    <property type="entry name" value="Kelch_KLHDC2_KLHL20_DRC7"/>
    <property type="match status" value="1"/>
</dbReference>
<dbReference type="Proteomes" id="UP001438707">
    <property type="component" value="Unassembled WGS sequence"/>
</dbReference>
<feature type="compositionally biased region" description="Acidic residues" evidence="1">
    <location>
        <begin position="517"/>
        <end position="534"/>
    </location>
</feature>
<comment type="caution">
    <text evidence="2">The sequence shown here is derived from an EMBL/GenBank/DDBJ whole genome shotgun (WGS) entry which is preliminary data.</text>
</comment>
<dbReference type="PROSITE" id="PS50096">
    <property type="entry name" value="IQ"/>
    <property type="match status" value="1"/>
</dbReference>
<keyword evidence="3" id="KW-1185">Reference proteome</keyword>
<dbReference type="Gene3D" id="2.120.10.80">
    <property type="entry name" value="Kelch-type beta propeller"/>
    <property type="match status" value="1"/>
</dbReference>
<dbReference type="AlphaFoldDB" id="A0AAW1RH88"/>
<feature type="region of interest" description="Disordered" evidence="1">
    <location>
        <begin position="503"/>
        <end position="534"/>
    </location>
</feature>
<sequence length="534" mass="59889">MGSGRDKRKKAKPRKPGQGADKTIRKTEANEDKATRRSGRRTKGGEDDLDALLAQFKLQDQTANNVSLKENTKPPSARVHASFTPIGTPKDPQIIVFGGEAEDTVNDKFHTFGDLYLYHCNDNAWTHIQSPKGPAPRTSHQAVHHKGYLYLFGGEMTSLNMERFRHFRETWRLSLEDWSWEQLPAKKGPAARSGHRMALWQNKLIIFGGFHDSGDDRKPVVYYNDVWAFDTDELSWQELARPDTVPPPPRGGSQVAVHGDNLYVYGGHRYSVAEDGSETETVMEDMWQLDLKSLQWQRLKRQGLAPGARAAFAMVQHRNRAILFGGTTDQKGRGEKVYSELHNELFQFSFDRQRWYPVLLKAPKQQQNAAGTPDDAPGGNTAGLDPSSPLYKAAVRIQSRYRGYVVRKAFKTYQLGGKSSELLYSPATYGVDFGAANLIKPRARRNPLMTVHGNILWMLGGIVEVEDEDVTLDDLWKLDLAKLDGWQCVKENTQGEEIFRQHLEAAGASGSGKPSIAEEDDSNSDGDDDDDNDD</sequence>
<evidence type="ECO:0000313" key="3">
    <source>
        <dbReference type="Proteomes" id="UP001438707"/>
    </source>
</evidence>
<dbReference type="PANTHER" id="PTHR46063">
    <property type="entry name" value="KELCH DOMAIN-CONTAINING PROTEIN"/>
    <property type="match status" value="1"/>
</dbReference>
<reference evidence="2 3" key="1">
    <citation type="journal article" date="2024" name="Nat. Commun.">
        <title>Phylogenomics reveals the evolutionary origins of lichenization in chlorophyte algae.</title>
        <authorList>
            <person name="Puginier C."/>
            <person name="Libourel C."/>
            <person name="Otte J."/>
            <person name="Skaloud P."/>
            <person name="Haon M."/>
            <person name="Grisel S."/>
            <person name="Petersen M."/>
            <person name="Berrin J.G."/>
            <person name="Delaux P.M."/>
            <person name="Dal Grande F."/>
            <person name="Keller J."/>
        </authorList>
    </citation>
    <scope>NUCLEOTIDE SEQUENCE [LARGE SCALE GENOMIC DNA]</scope>
    <source>
        <strain evidence="2 3">SAG 2145</strain>
    </source>
</reference>
<feature type="region of interest" description="Disordered" evidence="1">
    <location>
        <begin position="63"/>
        <end position="85"/>
    </location>
</feature>
<dbReference type="InterPro" id="IPR000048">
    <property type="entry name" value="IQ_motif_EF-hand-BS"/>
</dbReference>
<dbReference type="EMBL" id="JALJOS010000011">
    <property type="protein sequence ID" value="KAK9833107.1"/>
    <property type="molecule type" value="Genomic_DNA"/>
</dbReference>
<gene>
    <name evidence="2" type="ORF">WJX74_007424</name>
</gene>
<evidence type="ECO:0000256" key="1">
    <source>
        <dbReference type="SAM" id="MobiDB-lite"/>
    </source>
</evidence>
<dbReference type="InterPro" id="IPR015915">
    <property type="entry name" value="Kelch-typ_b-propeller"/>
</dbReference>
<protein>
    <submittedName>
        <fullName evidence="2">Uncharacterized protein</fullName>
    </submittedName>
</protein>
<dbReference type="SMART" id="SM00015">
    <property type="entry name" value="IQ"/>
    <property type="match status" value="1"/>
</dbReference>
<feature type="compositionally biased region" description="Basic and acidic residues" evidence="1">
    <location>
        <begin position="22"/>
        <end position="35"/>
    </location>
</feature>
<dbReference type="SUPFAM" id="SSF117281">
    <property type="entry name" value="Kelch motif"/>
    <property type="match status" value="1"/>
</dbReference>
<feature type="region of interest" description="Disordered" evidence="1">
    <location>
        <begin position="366"/>
        <end position="387"/>
    </location>
</feature>
<proteinExistence type="predicted"/>
<evidence type="ECO:0000313" key="2">
    <source>
        <dbReference type="EMBL" id="KAK9833107.1"/>
    </source>
</evidence>
<name>A0AAW1RH88_9CHLO</name>
<organism evidence="2 3">
    <name type="scientific">Apatococcus lobatus</name>
    <dbReference type="NCBI Taxonomy" id="904363"/>
    <lineage>
        <taxon>Eukaryota</taxon>
        <taxon>Viridiplantae</taxon>
        <taxon>Chlorophyta</taxon>
        <taxon>core chlorophytes</taxon>
        <taxon>Trebouxiophyceae</taxon>
        <taxon>Chlorellales</taxon>
        <taxon>Chlorellaceae</taxon>
        <taxon>Apatococcus</taxon>
    </lineage>
</organism>
<accession>A0AAW1RH88</accession>
<feature type="region of interest" description="Disordered" evidence="1">
    <location>
        <begin position="1"/>
        <end position="47"/>
    </location>
</feature>
<dbReference type="CDD" id="cd23767">
    <property type="entry name" value="IQCD"/>
    <property type="match status" value="1"/>
</dbReference>
<dbReference type="PANTHER" id="PTHR46063:SF1">
    <property type="entry name" value="KELCH DOMAIN-CONTAINING PROTEIN 4"/>
    <property type="match status" value="1"/>
</dbReference>
<dbReference type="Pfam" id="PF00612">
    <property type="entry name" value="IQ"/>
    <property type="match status" value="1"/>
</dbReference>
<dbReference type="InterPro" id="IPR052588">
    <property type="entry name" value="Kelch_domain_protein"/>
</dbReference>